<dbReference type="GO" id="GO:0008176">
    <property type="term" value="F:tRNA (guanine(46)-N7)-methyltransferase activity"/>
    <property type="evidence" value="ECO:0007669"/>
    <property type="project" value="UniProtKB-UniRule"/>
</dbReference>
<evidence type="ECO:0000313" key="11">
    <source>
        <dbReference type="Proteomes" id="UP000267250"/>
    </source>
</evidence>
<proteinExistence type="inferred from homology"/>
<dbReference type="NCBIfam" id="TIGR00091">
    <property type="entry name" value="tRNA (guanosine(46)-N7)-methyltransferase TrmB"/>
    <property type="match status" value="1"/>
</dbReference>
<feature type="binding site" evidence="9">
    <location>
        <position position="124"/>
    </location>
    <ligand>
        <name>substrate</name>
    </ligand>
</feature>
<dbReference type="PANTHER" id="PTHR23417">
    <property type="entry name" value="3-DEOXY-D-MANNO-OCTULOSONIC-ACID TRANSFERASE/TRNA GUANINE-N 7 - -METHYLTRANSFERASE"/>
    <property type="match status" value="1"/>
</dbReference>
<dbReference type="GO" id="GO:0043527">
    <property type="term" value="C:tRNA methyltransferase complex"/>
    <property type="evidence" value="ECO:0007669"/>
    <property type="project" value="TreeGrafter"/>
</dbReference>
<comment type="caution">
    <text evidence="9">Lacks conserved residue(s) required for the propagation of feature annotation.</text>
</comment>
<feature type="binding site" evidence="9">
    <location>
        <position position="71"/>
    </location>
    <ligand>
        <name>S-adenosyl-L-methionine</name>
        <dbReference type="ChEBI" id="CHEBI:59789"/>
    </ligand>
</feature>
<name>A0A3Q9HNN2_9FIRM</name>
<feature type="binding site" evidence="9">
    <location>
        <position position="98"/>
    </location>
    <ligand>
        <name>S-adenosyl-L-methionine</name>
        <dbReference type="ChEBI" id="CHEBI:59789"/>
    </ligand>
</feature>
<evidence type="ECO:0000256" key="1">
    <source>
        <dbReference type="ARBA" id="ARBA00000142"/>
    </source>
</evidence>
<keyword evidence="11" id="KW-1185">Reference proteome</keyword>
<evidence type="ECO:0000313" key="10">
    <source>
        <dbReference type="EMBL" id="AZR72118.1"/>
    </source>
</evidence>
<feature type="binding site" evidence="9">
    <location>
        <begin position="194"/>
        <end position="197"/>
    </location>
    <ligand>
        <name>substrate</name>
    </ligand>
</feature>
<feature type="binding site" evidence="9">
    <location>
        <position position="156"/>
    </location>
    <ligand>
        <name>substrate</name>
    </ligand>
</feature>
<keyword evidence="4 9" id="KW-0808">Transferase</keyword>
<reference evidence="10 11" key="1">
    <citation type="submission" date="2016-07" db="EMBL/GenBank/DDBJ databases">
        <title>Genome and transcriptome analysis of iron-reducing fermentative bacteria Anoxybacter fermentans.</title>
        <authorList>
            <person name="Zeng X."/>
            <person name="Shao Z."/>
        </authorList>
    </citation>
    <scope>NUCLEOTIDE SEQUENCE [LARGE SCALE GENOMIC DNA]</scope>
    <source>
        <strain evidence="10 11">DY22613</strain>
    </source>
</reference>
<dbReference type="CDD" id="cd02440">
    <property type="entry name" value="AdoMet_MTases"/>
    <property type="match status" value="1"/>
</dbReference>
<evidence type="ECO:0000256" key="5">
    <source>
        <dbReference type="ARBA" id="ARBA00022691"/>
    </source>
</evidence>
<evidence type="ECO:0000256" key="7">
    <source>
        <dbReference type="ARBA" id="ARBA00060552"/>
    </source>
</evidence>
<keyword evidence="6 9" id="KW-0819">tRNA processing</keyword>
<evidence type="ECO:0000256" key="2">
    <source>
        <dbReference type="ARBA" id="ARBA00003015"/>
    </source>
</evidence>
<keyword evidence="5 9" id="KW-0949">S-adenosyl-L-methionine</keyword>
<dbReference type="FunFam" id="3.40.50.150:FF:000035">
    <property type="entry name" value="tRNA (guanine-N(7)-)-methyltransferase"/>
    <property type="match status" value="1"/>
</dbReference>
<comment type="similarity">
    <text evidence="8 9">Belongs to the class I-like SAM-binding methyltransferase superfamily. TrmB family.</text>
</comment>
<dbReference type="UniPathway" id="UPA00989"/>
<dbReference type="NCBIfam" id="NF001080">
    <property type="entry name" value="PRK00121.2-2"/>
    <property type="match status" value="1"/>
</dbReference>
<feature type="binding site" evidence="9">
    <location>
        <position position="120"/>
    </location>
    <ligand>
        <name>S-adenosyl-L-methionine</name>
        <dbReference type="ChEBI" id="CHEBI:59789"/>
    </ligand>
</feature>
<evidence type="ECO:0000256" key="3">
    <source>
        <dbReference type="ARBA" id="ARBA00022603"/>
    </source>
</evidence>
<dbReference type="HAMAP" id="MF_01057">
    <property type="entry name" value="tRNA_methyltr_TrmB"/>
    <property type="match status" value="1"/>
</dbReference>
<feature type="binding site" evidence="9">
    <location>
        <position position="46"/>
    </location>
    <ligand>
        <name>S-adenosyl-L-methionine</name>
        <dbReference type="ChEBI" id="CHEBI:59789"/>
    </ligand>
</feature>
<dbReference type="AlphaFoldDB" id="A0A3Q9HNN2"/>
<comment type="function">
    <text evidence="2 9">Catalyzes the formation of N(7)-methylguanine at position 46 (m7G46) in tRNA.</text>
</comment>
<evidence type="ECO:0000256" key="4">
    <source>
        <dbReference type="ARBA" id="ARBA00022679"/>
    </source>
</evidence>
<comment type="catalytic activity">
    <reaction evidence="1 9">
        <text>guanosine(46) in tRNA + S-adenosyl-L-methionine = N(7)-methylguanosine(46) in tRNA + S-adenosyl-L-homocysteine</text>
        <dbReference type="Rhea" id="RHEA:42708"/>
        <dbReference type="Rhea" id="RHEA-COMP:10188"/>
        <dbReference type="Rhea" id="RHEA-COMP:10189"/>
        <dbReference type="ChEBI" id="CHEBI:57856"/>
        <dbReference type="ChEBI" id="CHEBI:59789"/>
        <dbReference type="ChEBI" id="CHEBI:74269"/>
        <dbReference type="ChEBI" id="CHEBI:74480"/>
        <dbReference type="EC" id="2.1.1.33"/>
    </reaction>
</comment>
<organism evidence="10 11">
    <name type="scientific">Anoxybacter fermentans</name>
    <dbReference type="NCBI Taxonomy" id="1323375"/>
    <lineage>
        <taxon>Bacteria</taxon>
        <taxon>Bacillati</taxon>
        <taxon>Bacillota</taxon>
        <taxon>Clostridia</taxon>
        <taxon>Halanaerobiales</taxon>
        <taxon>Anoxybacter</taxon>
    </lineage>
</organism>
<dbReference type="InterPro" id="IPR029063">
    <property type="entry name" value="SAM-dependent_MTases_sf"/>
</dbReference>
<dbReference type="OrthoDB" id="9802090at2"/>
<comment type="pathway">
    <text evidence="7 9">tRNA modification; N(7)-methylguanine-tRNA biosynthesis.</text>
</comment>
<accession>A0A3Q9HNN2</accession>
<dbReference type="Proteomes" id="UP000267250">
    <property type="component" value="Chromosome"/>
</dbReference>
<gene>
    <name evidence="9" type="primary">trmB</name>
    <name evidence="10" type="ORF">BBF96_01140</name>
</gene>
<keyword evidence="3 9" id="KW-0489">Methyltransferase</keyword>
<dbReference type="Gene3D" id="3.40.50.150">
    <property type="entry name" value="Vaccinia Virus protein VP39"/>
    <property type="match status" value="1"/>
</dbReference>
<protein>
    <recommendedName>
        <fullName evidence="9">tRNA (guanine-N(7)-)-methyltransferase</fullName>
        <ecNumber evidence="9">2.1.1.33</ecNumber>
    </recommendedName>
    <alternativeName>
        <fullName evidence="9">tRNA (guanine(46)-N(7))-methyltransferase</fullName>
    </alternativeName>
    <alternativeName>
        <fullName evidence="9">tRNA(m7G46)-methyltransferase</fullName>
    </alternativeName>
</protein>
<dbReference type="InterPro" id="IPR003358">
    <property type="entry name" value="tRNA_(Gua-N-7)_MeTrfase_Trmb"/>
</dbReference>
<evidence type="ECO:0000256" key="6">
    <source>
        <dbReference type="ARBA" id="ARBA00022694"/>
    </source>
</evidence>
<dbReference type="PROSITE" id="PS51625">
    <property type="entry name" value="SAM_MT_TRMB"/>
    <property type="match status" value="1"/>
</dbReference>
<dbReference type="RefSeq" id="WP_127015445.1">
    <property type="nucleotide sequence ID" value="NZ_CP016379.1"/>
</dbReference>
<dbReference type="SUPFAM" id="SSF53335">
    <property type="entry name" value="S-adenosyl-L-methionine-dependent methyltransferases"/>
    <property type="match status" value="1"/>
</dbReference>
<dbReference type="EMBL" id="CP016379">
    <property type="protein sequence ID" value="AZR72118.1"/>
    <property type="molecule type" value="Genomic_DNA"/>
</dbReference>
<dbReference type="InterPro" id="IPR055361">
    <property type="entry name" value="tRNA_methyltr_TrmB_bact"/>
</dbReference>
<dbReference type="EC" id="2.1.1.33" evidence="9"/>
<sequence length="217" mass="25832">MRIRNKPWAEDELRKNPRVIFGPETKKNISGHWQEFFGNSNPIHLEIGTGKGHFIIEIAEQHPEINFIGFEKVEEVLIYPARYAVEYDKKNMAFIYGDAQFITNYFAPGEVERIYLNFSDPWPKKRHHKRRLTHPRFLNLYKEVLKVGGEIHFKTDNRDFFEFSLEKLSGNGFLLKNITFDLHNSEYAEKNIMTRYEKKWVEMGKAIYRLEAIWTGK</sequence>
<dbReference type="Pfam" id="PF02390">
    <property type="entry name" value="Methyltransf_4"/>
    <property type="match status" value="1"/>
</dbReference>
<dbReference type="PANTHER" id="PTHR23417:SF14">
    <property type="entry name" value="PENTACOTRIPEPTIDE-REPEAT REGION OF PRORP DOMAIN-CONTAINING PROTEIN"/>
    <property type="match status" value="1"/>
</dbReference>
<dbReference type="KEGG" id="aft:BBF96_01140"/>
<evidence type="ECO:0000256" key="8">
    <source>
        <dbReference type="ARBA" id="ARBA00060767"/>
    </source>
</evidence>
<evidence type="ECO:0000256" key="9">
    <source>
        <dbReference type="HAMAP-Rule" id="MF_01057"/>
    </source>
</evidence>